<evidence type="ECO:0000256" key="2">
    <source>
        <dbReference type="ARBA" id="ARBA00023012"/>
    </source>
</evidence>
<evidence type="ECO:0000256" key="5">
    <source>
        <dbReference type="PROSITE-ProRule" id="PRU01091"/>
    </source>
</evidence>
<accession>A0A2U2HDQ1</accession>
<feature type="DNA-binding region" description="OmpR/PhoB-type" evidence="5">
    <location>
        <begin position="135"/>
        <end position="231"/>
    </location>
</feature>
<dbReference type="PANTHER" id="PTHR48111:SF40">
    <property type="entry name" value="PHOSPHATE REGULON TRANSCRIPTIONAL REGULATORY PROTEIN PHOB"/>
    <property type="match status" value="1"/>
</dbReference>
<dbReference type="PROSITE" id="PS50110">
    <property type="entry name" value="RESPONSE_REGULATORY"/>
    <property type="match status" value="1"/>
</dbReference>
<dbReference type="Pfam" id="PF00072">
    <property type="entry name" value="Response_reg"/>
    <property type="match status" value="1"/>
</dbReference>
<keyword evidence="2" id="KW-0902">Two-component regulatory system</keyword>
<dbReference type="GO" id="GO:0005829">
    <property type="term" value="C:cytosol"/>
    <property type="evidence" value="ECO:0007669"/>
    <property type="project" value="TreeGrafter"/>
</dbReference>
<dbReference type="GO" id="GO:0006355">
    <property type="term" value="P:regulation of DNA-templated transcription"/>
    <property type="evidence" value="ECO:0007669"/>
    <property type="project" value="InterPro"/>
</dbReference>
<dbReference type="GO" id="GO:0000156">
    <property type="term" value="F:phosphorelay response regulator activity"/>
    <property type="evidence" value="ECO:0007669"/>
    <property type="project" value="TreeGrafter"/>
</dbReference>
<dbReference type="GO" id="GO:0000976">
    <property type="term" value="F:transcription cis-regulatory region binding"/>
    <property type="evidence" value="ECO:0007669"/>
    <property type="project" value="TreeGrafter"/>
</dbReference>
<dbReference type="InterPro" id="IPR039420">
    <property type="entry name" value="WalR-like"/>
</dbReference>
<keyword evidence="1 4" id="KW-0597">Phosphoprotein</keyword>
<gene>
    <name evidence="8" type="ORF">C7C56_024780</name>
</gene>
<dbReference type="Gene3D" id="3.40.50.2300">
    <property type="match status" value="1"/>
</dbReference>
<dbReference type="InterPro" id="IPR001789">
    <property type="entry name" value="Sig_transdc_resp-reg_receiver"/>
</dbReference>
<dbReference type="Gene3D" id="1.10.10.10">
    <property type="entry name" value="Winged helix-like DNA-binding domain superfamily/Winged helix DNA-binding domain"/>
    <property type="match status" value="1"/>
</dbReference>
<dbReference type="SUPFAM" id="SSF52172">
    <property type="entry name" value="CheY-like"/>
    <property type="match status" value="1"/>
</dbReference>
<dbReference type="OrthoDB" id="9802426at2"/>
<dbReference type="SMART" id="SM00862">
    <property type="entry name" value="Trans_reg_C"/>
    <property type="match status" value="1"/>
</dbReference>
<dbReference type="GO" id="GO:0032993">
    <property type="term" value="C:protein-DNA complex"/>
    <property type="evidence" value="ECO:0007669"/>
    <property type="project" value="TreeGrafter"/>
</dbReference>
<dbReference type="SMART" id="SM00448">
    <property type="entry name" value="REC"/>
    <property type="match status" value="1"/>
</dbReference>
<evidence type="ECO:0000256" key="3">
    <source>
        <dbReference type="ARBA" id="ARBA00023125"/>
    </source>
</evidence>
<dbReference type="InterPro" id="IPR036388">
    <property type="entry name" value="WH-like_DNA-bd_sf"/>
</dbReference>
<evidence type="ECO:0000259" key="6">
    <source>
        <dbReference type="PROSITE" id="PS50110"/>
    </source>
</evidence>
<dbReference type="Pfam" id="PF00486">
    <property type="entry name" value="Trans_reg_C"/>
    <property type="match status" value="1"/>
</dbReference>
<dbReference type="Proteomes" id="UP000241421">
    <property type="component" value="Unassembled WGS sequence"/>
</dbReference>
<evidence type="ECO:0000313" key="9">
    <source>
        <dbReference type="Proteomes" id="UP000241421"/>
    </source>
</evidence>
<evidence type="ECO:0000313" key="8">
    <source>
        <dbReference type="EMBL" id="PWF41310.1"/>
    </source>
</evidence>
<name>A0A2U2HDQ1_9BURK</name>
<comment type="caution">
    <text evidence="8">The sequence shown here is derived from an EMBL/GenBank/DDBJ whole genome shotgun (WGS) entry which is preliminary data.</text>
</comment>
<dbReference type="PANTHER" id="PTHR48111">
    <property type="entry name" value="REGULATOR OF RPOS"/>
    <property type="match status" value="1"/>
</dbReference>
<feature type="modified residue" description="4-aspartylphosphate" evidence="4">
    <location>
        <position position="59"/>
    </location>
</feature>
<dbReference type="InterPro" id="IPR011006">
    <property type="entry name" value="CheY-like_superfamily"/>
</dbReference>
<keyword evidence="3 5" id="KW-0238">DNA-binding</keyword>
<dbReference type="Gene3D" id="6.10.250.690">
    <property type="match status" value="1"/>
</dbReference>
<feature type="domain" description="Response regulatory" evidence="6">
    <location>
        <begin position="10"/>
        <end position="126"/>
    </location>
</feature>
<dbReference type="AlphaFoldDB" id="A0A2U2HDQ1"/>
<evidence type="ECO:0000256" key="4">
    <source>
        <dbReference type="PROSITE-ProRule" id="PRU00169"/>
    </source>
</evidence>
<feature type="domain" description="OmpR/PhoB-type" evidence="7">
    <location>
        <begin position="135"/>
        <end position="231"/>
    </location>
</feature>
<evidence type="ECO:0000259" key="7">
    <source>
        <dbReference type="PROSITE" id="PS51755"/>
    </source>
</evidence>
<organism evidence="8 9">
    <name type="scientific">Massilia glaciei</name>
    <dbReference type="NCBI Taxonomy" id="1524097"/>
    <lineage>
        <taxon>Bacteria</taxon>
        <taxon>Pseudomonadati</taxon>
        <taxon>Pseudomonadota</taxon>
        <taxon>Betaproteobacteria</taxon>
        <taxon>Burkholderiales</taxon>
        <taxon>Oxalobacteraceae</taxon>
        <taxon>Telluria group</taxon>
        <taxon>Massilia</taxon>
    </lineage>
</organism>
<protein>
    <submittedName>
        <fullName evidence="8">DNA-binding response regulator</fullName>
    </submittedName>
</protein>
<dbReference type="InterPro" id="IPR016032">
    <property type="entry name" value="Sig_transdc_resp-reg_C-effctor"/>
</dbReference>
<dbReference type="CDD" id="cd00383">
    <property type="entry name" value="trans_reg_C"/>
    <property type="match status" value="1"/>
</dbReference>
<dbReference type="RefSeq" id="WP_106760023.1">
    <property type="nucleotide sequence ID" value="NZ_PXWF02000313.1"/>
</dbReference>
<reference evidence="8 9" key="1">
    <citation type="submission" date="2018-04" db="EMBL/GenBank/DDBJ databases">
        <title>Massilia violaceinigra sp. nov., a novel purple-pigmented bacterium isolated from Tianshan glacier, Xinjiang, China.</title>
        <authorList>
            <person name="Wang H."/>
        </authorList>
    </citation>
    <scope>NUCLEOTIDE SEQUENCE [LARGE SCALE GENOMIC DNA]</scope>
    <source>
        <strain evidence="8 9">B448-2</strain>
    </source>
</reference>
<evidence type="ECO:0000256" key="1">
    <source>
        <dbReference type="ARBA" id="ARBA00022553"/>
    </source>
</evidence>
<dbReference type="EMBL" id="PXWF02000313">
    <property type="protein sequence ID" value="PWF41310.1"/>
    <property type="molecule type" value="Genomic_DNA"/>
</dbReference>
<dbReference type="InterPro" id="IPR001867">
    <property type="entry name" value="OmpR/PhoB-type_DNA-bd"/>
</dbReference>
<dbReference type="PROSITE" id="PS51755">
    <property type="entry name" value="OMPR_PHOB"/>
    <property type="match status" value="1"/>
</dbReference>
<keyword evidence="9" id="KW-1185">Reference proteome</keyword>
<proteinExistence type="predicted"/>
<dbReference type="SUPFAM" id="SSF46894">
    <property type="entry name" value="C-terminal effector domain of the bipartite response regulators"/>
    <property type="match status" value="1"/>
</dbReference>
<sequence length="259" mass="28755">MGANAIGKTLVLVVEDEHPIAELIKFTLRSVDCQVAAVHSVREAWEFIAHRPPQLVLLDWMLPDESGLALLSRMRAEQLFDKVPIIMLTARSMEEDMIASLDRGAEDYITKPFSPRELAARVDAALRRGPPERSLAILSLGPVAIDPSTLMVSVDGRAIDIGHAEVKLLNFLLAHPERVFSRGQLLDKVWGHQIVMEERSVDAHVLRLRRALGNASHMVKTVRSVGYMLSACAPTHDDAEKRQYANEDRPCPMTSIIAS</sequence>